<evidence type="ECO:0008006" key="4">
    <source>
        <dbReference type="Google" id="ProtNLM"/>
    </source>
</evidence>
<protein>
    <recommendedName>
        <fullName evidence="4">Outer membrane protein beta-barrel domain-containing protein</fullName>
    </recommendedName>
</protein>
<comment type="caution">
    <text evidence="2">The sequence shown here is derived from an EMBL/GenBank/DDBJ whole genome shotgun (WGS) entry which is preliminary data.</text>
</comment>
<gene>
    <name evidence="2" type="ORF">HMPREF2137_01375</name>
</gene>
<sequence>MKRTLLWAFCSLFAIFVSAQQPVDTAVKPDRTEALPNMIRLNYGLGIMTSKFEDVRETYNSSSVATLSLDYEHLWDNGLGFGIHASKNHFSKPNCNVLFVGGSFVATWTTDKGWRWEGAVGMGFARNDLEQRDQENGLGLLSILGCTYKLSRHWGIGADLRQLTSIYRKPTGWEGQFGFNHYQLGIGLAYLF</sequence>
<dbReference type="SUPFAM" id="SSF56925">
    <property type="entry name" value="OMPA-like"/>
    <property type="match status" value="1"/>
</dbReference>
<dbReference type="OrthoDB" id="1094244at2"/>
<organism evidence="2 3">
    <name type="scientific">Hoylesella buccalis DNF00853</name>
    <dbReference type="NCBI Taxonomy" id="1401074"/>
    <lineage>
        <taxon>Bacteria</taxon>
        <taxon>Pseudomonadati</taxon>
        <taxon>Bacteroidota</taxon>
        <taxon>Bacteroidia</taxon>
        <taxon>Bacteroidales</taxon>
        <taxon>Prevotellaceae</taxon>
        <taxon>Hoylesella</taxon>
    </lineage>
</organism>
<reference evidence="2 3" key="1">
    <citation type="submission" date="2014-07" db="EMBL/GenBank/DDBJ databases">
        <authorList>
            <person name="McCorrison J."/>
            <person name="Sanka R."/>
            <person name="Torralba M."/>
            <person name="Gillis M."/>
            <person name="Haft D.H."/>
            <person name="Methe B."/>
            <person name="Sutton G."/>
            <person name="Nelson K.E."/>
        </authorList>
    </citation>
    <scope>NUCLEOTIDE SEQUENCE [LARGE SCALE GENOMIC DNA]</scope>
    <source>
        <strain evidence="2 3">DNF00853</strain>
    </source>
</reference>
<name>A0A095ZPI6_9BACT</name>
<proteinExistence type="predicted"/>
<feature type="signal peptide" evidence="1">
    <location>
        <begin position="1"/>
        <end position="19"/>
    </location>
</feature>
<keyword evidence="1" id="KW-0732">Signal</keyword>
<dbReference type="EMBL" id="JRNN01000025">
    <property type="protein sequence ID" value="KGF36675.1"/>
    <property type="molecule type" value="Genomic_DNA"/>
</dbReference>
<evidence type="ECO:0000313" key="2">
    <source>
        <dbReference type="EMBL" id="KGF36675.1"/>
    </source>
</evidence>
<dbReference type="InterPro" id="IPR011250">
    <property type="entry name" value="OMP/PagP_B-barrel"/>
</dbReference>
<dbReference type="RefSeq" id="WP_036871637.1">
    <property type="nucleotide sequence ID" value="NZ_JRNN01000025.1"/>
</dbReference>
<dbReference type="Proteomes" id="UP000029556">
    <property type="component" value="Unassembled WGS sequence"/>
</dbReference>
<evidence type="ECO:0000256" key="1">
    <source>
        <dbReference type="SAM" id="SignalP"/>
    </source>
</evidence>
<evidence type="ECO:0000313" key="3">
    <source>
        <dbReference type="Proteomes" id="UP000029556"/>
    </source>
</evidence>
<feature type="chain" id="PRO_5001916298" description="Outer membrane protein beta-barrel domain-containing protein" evidence="1">
    <location>
        <begin position="20"/>
        <end position="192"/>
    </location>
</feature>
<accession>A0A095ZPI6</accession>
<dbReference type="AlphaFoldDB" id="A0A095ZPI6"/>